<dbReference type="PaxDb" id="44689-DDB0185810"/>
<dbReference type="InParanoid" id="Q54Q79"/>
<dbReference type="Proteomes" id="UP000002195">
    <property type="component" value="Unassembled WGS sequence"/>
</dbReference>
<feature type="region of interest" description="Disordered" evidence="1">
    <location>
        <begin position="236"/>
        <end position="281"/>
    </location>
</feature>
<proteinExistence type="predicted"/>
<dbReference type="GeneID" id="8624388"/>
<feature type="compositionally biased region" description="Low complexity" evidence="1">
    <location>
        <begin position="265"/>
        <end position="281"/>
    </location>
</feature>
<feature type="compositionally biased region" description="Acidic residues" evidence="1">
    <location>
        <begin position="249"/>
        <end position="264"/>
    </location>
</feature>
<evidence type="ECO:0000313" key="3">
    <source>
        <dbReference type="Proteomes" id="UP000002195"/>
    </source>
</evidence>
<reference evidence="2 3" key="1">
    <citation type="journal article" date="2005" name="Nature">
        <title>The genome of the social amoeba Dictyostelium discoideum.</title>
        <authorList>
            <consortium name="The Dictyostelium discoideum Sequencing Consortium"/>
            <person name="Eichinger L."/>
            <person name="Pachebat J.A."/>
            <person name="Glockner G."/>
            <person name="Rajandream M.A."/>
            <person name="Sucgang R."/>
            <person name="Berriman M."/>
            <person name="Song J."/>
            <person name="Olsen R."/>
            <person name="Szafranski K."/>
            <person name="Xu Q."/>
            <person name="Tunggal B."/>
            <person name="Kummerfeld S."/>
            <person name="Madera M."/>
            <person name="Konfortov B.A."/>
            <person name="Rivero F."/>
            <person name="Bankier A.T."/>
            <person name="Lehmann R."/>
            <person name="Hamlin N."/>
            <person name="Davies R."/>
            <person name="Gaudet P."/>
            <person name="Fey P."/>
            <person name="Pilcher K."/>
            <person name="Chen G."/>
            <person name="Saunders D."/>
            <person name="Sodergren E."/>
            <person name="Davis P."/>
            <person name="Kerhornou A."/>
            <person name="Nie X."/>
            <person name="Hall N."/>
            <person name="Anjard C."/>
            <person name="Hemphill L."/>
            <person name="Bason N."/>
            <person name="Farbrother P."/>
            <person name="Desany B."/>
            <person name="Just E."/>
            <person name="Morio T."/>
            <person name="Rost R."/>
            <person name="Churcher C."/>
            <person name="Cooper J."/>
            <person name="Haydock S."/>
            <person name="van Driessche N."/>
            <person name="Cronin A."/>
            <person name="Goodhead I."/>
            <person name="Muzny D."/>
            <person name="Mourier T."/>
            <person name="Pain A."/>
            <person name="Lu M."/>
            <person name="Harper D."/>
            <person name="Lindsay R."/>
            <person name="Hauser H."/>
            <person name="James K."/>
            <person name="Quiles M."/>
            <person name="Madan Babu M."/>
            <person name="Saito T."/>
            <person name="Buchrieser C."/>
            <person name="Wardroper A."/>
            <person name="Felder M."/>
            <person name="Thangavelu M."/>
            <person name="Johnson D."/>
            <person name="Knights A."/>
            <person name="Loulseged H."/>
            <person name="Mungall K."/>
            <person name="Oliver K."/>
            <person name="Price C."/>
            <person name="Quail M.A."/>
            <person name="Urushihara H."/>
            <person name="Hernandez J."/>
            <person name="Rabbinowitsch E."/>
            <person name="Steffen D."/>
            <person name="Sanders M."/>
            <person name="Ma J."/>
            <person name="Kohara Y."/>
            <person name="Sharp S."/>
            <person name="Simmonds M."/>
            <person name="Spiegler S."/>
            <person name="Tivey A."/>
            <person name="Sugano S."/>
            <person name="White B."/>
            <person name="Walker D."/>
            <person name="Woodward J."/>
            <person name="Winckler T."/>
            <person name="Tanaka Y."/>
            <person name="Shaulsky G."/>
            <person name="Schleicher M."/>
            <person name="Weinstock G."/>
            <person name="Rosenthal A."/>
            <person name="Cox E.C."/>
            <person name="Chisholm R.L."/>
            <person name="Gibbs R."/>
            <person name="Loomis W.F."/>
            <person name="Platzer M."/>
            <person name="Kay R.R."/>
            <person name="Williams J."/>
            <person name="Dear P.H."/>
            <person name="Noegel A.A."/>
            <person name="Barrell B."/>
            <person name="Kuspa A."/>
        </authorList>
    </citation>
    <scope>NUCLEOTIDE SEQUENCE [LARGE SCALE GENOMIC DNA]</scope>
    <source>
        <strain evidence="2 3">AX4</strain>
    </source>
</reference>
<dbReference type="RefSeq" id="XP_638718.1">
    <property type="nucleotide sequence ID" value="XM_633626.1"/>
</dbReference>
<gene>
    <name evidence="2" type="ORF">DDB_G0284061</name>
</gene>
<evidence type="ECO:0000256" key="1">
    <source>
        <dbReference type="SAM" id="MobiDB-lite"/>
    </source>
</evidence>
<accession>Q54Q79</accession>
<dbReference type="KEGG" id="ddi:DDB_G0284061"/>
<dbReference type="AlphaFoldDB" id="Q54Q79"/>
<organism evidence="2 3">
    <name type="scientific">Dictyostelium discoideum</name>
    <name type="common">Social amoeba</name>
    <dbReference type="NCBI Taxonomy" id="44689"/>
    <lineage>
        <taxon>Eukaryota</taxon>
        <taxon>Amoebozoa</taxon>
        <taxon>Evosea</taxon>
        <taxon>Eumycetozoa</taxon>
        <taxon>Dictyostelia</taxon>
        <taxon>Dictyosteliales</taxon>
        <taxon>Dictyosteliaceae</taxon>
        <taxon>Dictyostelium</taxon>
    </lineage>
</organism>
<dbReference type="EMBL" id="AAFI02000063">
    <property type="protein sequence ID" value="EAL65371.1"/>
    <property type="molecule type" value="Genomic_DNA"/>
</dbReference>
<dbReference type="HOGENOM" id="CLU_991859_0_0_1"/>
<dbReference type="dictyBase" id="DDB_G0284061"/>
<evidence type="ECO:0000313" key="2">
    <source>
        <dbReference type="EMBL" id="EAL65371.1"/>
    </source>
</evidence>
<comment type="caution">
    <text evidence="2">The sequence shown here is derived from an EMBL/GenBank/DDBJ whole genome shotgun (WGS) entry which is preliminary data.</text>
</comment>
<keyword evidence="3" id="KW-1185">Reference proteome</keyword>
<name>Q54Q79_DICDI</name>
<protein>
    <submittedName>
        <fullName evidence="2">Uncharacterized protein</fullName>
    </submittedName>
</protein>
<dbReference type="PhylomeDB" id="Q54Q79"/>
<sequence>MLFHKTYEQSYFIALYAHFKIGEFYDIHIDGNKTPIPFVSENDSMMLNHSRFCNGSLEFVLLHGKVRRRRSENGFWRQSGPYCDYNYGKSFFGMGKRCFSFQSDLIKGRKMWEYSLYFRESDGTNVKGYKIILRHYLSGINNRDEDIIQRLNPISMYISIKPKSNSSISPYILKESDFIRNIEDMSDYLYQFKFLEKIIHSSLIYNINDTNELNESNEKILSKRNCPFSDETLKTNKTIENELNQNKTDDDDDNNNNNNDDNDDNYNNNNYKNNPNKKQCC</sequence>
<dbReference type="VEuPathDB" id="AmoebaDB:DDB_G0284061"/>